<keyword evidence="5" id="KW-1185">Reference proteome</keyword>
<reference evidence="4 5" key="1">
    <citation type="submission" date="2024-05" db="EMBL/GenBank/DDBJ databases">
        <title>Three bacterial strains, DH-69, EH-24, and ECK-19 isolated from coastal sediments.</title>
        <authorList>
            <person name="Ye Y.-Q."/>
            <person name="Du Z.-J."/>
        </authorList>
    </citation>
    <scope>NUCLEOTIDE SEQUENCE [LARGE SCALE GENOMIC DNA]</scope>
    <source>
        <strain evidence="4 5">ECK-19</strain>
    </source>
</reference>
<protein>
    <submittedName>
        <fullName evidence="4">Outer membrane beta-barrel protein</fullName>
    </submittedName>
</protein>
<evidence type="ECO:0000256" key="1">
    <source>
        <dbReference type="ARBA" id="ARBA00022729"/>
    </source>
</evidence>
<dbReference type="EMBL" id="JBEHZE010000001">
    <property type="protein sequence ID" value="MEX6632212.1"/>
    <property type="molecule type" value="Genomic_DNA"/>
</dbReference>
<feature type="signal peptide" evidence="2">
    <location>
        <begin position="1"/>
        <end position="22"/>
    </location>
</feature>
<accession>A0ABV3Z0A7</accession>
<dbReference type="SUPFAM" id="SSF56925">
    <property type="entry name" value="OMPA-like"/>
    <property type="match status" value="1"/>
</dbReference>
<organism evidence="4 5">
    <name type="scientific">Hyphococcus lacteus</name>
    <dbReference type="NCBI Taxonomy" id="3143536"/>
    <lineage>
        <taxon>Bacteria</taxon>
        <taxon>Pseudomonadati</taxon>
        <taxon>Pseudomonadota</taxon>
        <taxon>Alphaproteobacteria</taxon>
        <taxon>Parvularculales</taxon>
        <taxon>Parvularculaceae</taxon>
        <taxon>Hyphococcus</taxon>
    </lineage>
</organism>
<dbReference type="InterPro" id="IPR011250">
    <property type="entry name" value="OMP/PagP_B-barrel"/>
</dbReference>
<name>A0ABV3Z0A7_9PROT</name>
<evidence type="ECO:0000259" key="3">
    <source>
        <dbReference type="Pfam" id="PF13505"/>
    </source>
</evidence>
<sequence length="199" mass="20640">MRKILIAASLIGATAAATSANAESYGKIFGGATYGSDHDVVVTTGAVAAPGEFDTDTGYAVGGAYGYNINQFFAVEGEIAYRSNEIDSSTVAAAGLVDDDINSLSFMGNAVFNAPTYAGFTPYVGAGAGVARIGALNDHDTVFAYQAFGGVKKGITQNIDAGLEYRYFDADTASLVNGGTLLDTEYDSHSLNVVFSRKF</sequence>
<evidence type="ECO:0000313" key="4">
    <source>
        <dbReference type="EMBL" id="MEX6632212.1"/>
    </source>
</evidence>
<feature type="chain" id="PRO_5046908466" evidence="2">
    <location>
        <begin position="23"/>
        <end position="199"/>
    </location>
</feature>
<proteinExistence type="predicted"/>
<feature type="domain" description="Outer membrane protein beta-barrel" evidence="3">
    <location>
        <begin position="6"/>
        <end position="199"/>
    </location>
</feature>
<gene>
    <name evidence="4" type="ORF">ABFZ84_01505</name>
</gene>
<dbReference type="RefSeq" id="WP_369312062.1">
    <property type="nucleotide sequence ID" value="NZ_JBEHZE010000001.1"/>
</dbReference>
<dbReference type="InterPro" id="IPR027385">
    <property type="entry name" value="Beta-barrel_OMP"/>
</dbReference>
<dbReference type="Proteomes" id="UP001560685">
    <property type="component" value="Unassembled WGS sequence"/>
</dbReference>
<dbReference type="Pfam" id="PF13505">
    <property type="entry name" value="OMP_b-brl"/>
    <property type="match status" value="1"/>
</dbReference>
<keyword evidence="1 2" id="KW-0732">Signal</keyword>
<comment type="caution">
    <text evidence="4">The sequence shown here is derived from an EMBL/GenBank/DDBJ whole genome shotgun (WGS) entry which is preliminary data.</text>
</comment>
<dbReference type="Gene3D" id="2.40.160.20">
    <property type="match status" value="1"/>
</dbReference>
<evidence type="ECO:0000256" key="2">
    <source>
        <dbReference type="SAM" id="SignalP"/>
    </source>
</evidence>
<evidence type="ECO:0000313" key="5">
    <source>
        <dbReference type="Proteomes" id="UP001560685"/>
    </source>
</evidence>